<keyword evidence="1" id="KW-0812">Transmembrane</keyword>
<sequence length="95" mass="10463">MGIEARSCTLVAFDTHGHRAGVISFIFSPLKNSEKVGKKWQNEEAMLESSAGDYLLVLIFKLFIVTGAEAAGIGSTVIVLYAYHSSGRHYLWIEN</sequence>
<organism evidence="2 3">
    <name type="scientific">Nesidiocoris tenuis</name>
    <dbReference type="NCBI Taxonomy" id="355587"/>
    <lineage>
        <taxon>Eukaryota</taxon>
        <taxon>Metazoa</taxon>
        <taxon>Ecdysozoa</taxon>
        <taxon>Arthropoda</taxon>
        <taxon>Hexapoda</taxon>
        <taxon>Insecta</taxon>
        <taxon>Pterygota</taxon>
        <taxon>Neoptera</taxon>
        <taxon>Paraneoptera</taxon>
        <taxon>Hemiptera</taxon>
        <taxon>Heteroptera</taxon>
        <taxon>Panheteroptera</taxon>
        <taxon>Cimicomorpha</taxon>
        <taxon>Miridae</taxon>
        <taxon>Dicyphina</taxon>
        <taxon>Nesidiocoris</taxon>
    </lineage>
</organism>
<proteinExistence type="predicted"/>
<name>A0ABN7B9N4_9HEMI</name>
<evidence type="ECO:0000256" key="1">
    <source>
        <dbReference type="SAM" id="Phobius"/>
    </source>
</evidence>
<protein>
    <submittedName>
        <fullName evidence="2">Uncharacterized protein</fullName>
    </submittedName>
</protein>
<evidence type="ECO:0000313" key="2">
    <source>
        <dbReference type="EMBL" id="BET01014.1"/>
    </source>
</evidence>
<keyword evidence="1" id="KW-0472">Membrane</keyword>
<dbReference type="Proteomes" id="UP001307889">
    <property type="component" value="Chromosome 12"/>
</dbReference>
<keyword evidence="3" id="KW-1185">Reference proteome</keyword>
<keyword evidence="1" id="KW-1133">Transmembrane helix</keyword>
<feature type="transmembrane region" description="Helical" evidence="1">
    <location>
        <begin position="54"/>
        <end position="83"/>
    </location>
</feature>
<reference evidence="2 3" key="1">
    <citation type="submission" date="2023-09" db="EMBL/GenBank/DDBJ databases">
        <title>Nesidiocoris tenuis whole genome shotgun sequence.</title>
        <authorList>
            <person name="Shibata T."/>
            <person name="Shimoda M."/>
            <person name="Kobayashi T."/>
            <person name="Uehara T."/>
        </authorList>
    </citation>
    <scope>NUCLEOTIDE SEQUENCE [LARGE SCALE GENOMIC DNA]</scope>
    <source>
        <strain evidence="2 3">Japan</strain>
    </source>
</reference>
<dbReference type="EMBL" id="AP028920">
    <property type="protein sequence ID" value="BET01014.1"/>
    <property type="molecule type" value="Genomic_DNA"/>
</dbReference>
<evidence type="ECO:0000313" key="3">
    <source>
        <dbReference type="Proteomes" id="UP001307889"/>
    </source>
</evidence>
<accession>A0ABN7B9N4</accession>
<gene>
    <name evidence="2" type="ORF">NTJ_13830</name>
</gene>